<protein>
    <submittedName>
        <fullName evidence="2">Uncharacterized protein</fullName>
    </submittedName>
</protein>
<keyword evidence="3" id="KW-1185">Reference proteome</keyword>
<reference evidence="3" key="1">
    <citation type="journal article" date="2019" name="Int. J. Syst. Evol. Microbiol.">
        <title>The Global Catalogue of Microorganisms (GCM) 10K type strain sequencing project: providing services to taxonomists for standard genome sequencing and annotation.</title>
        <authorList>
            <consortium name="The Broad Institute Genomics Platform"/>
            <consortium name="The Broad Institute Genome Sequencing Center for Infectious Disease"/>
            <person name="Wu L."/>
            <person name="Ma J."/>
        </authorList>
    </citation>
    <scope>NUCLEOTIDE SEQUENCE [LARGE SCALE GENOMIC DNA]</scope>
    <source>
        <strain evidence="3">JCM 14901</strain>
    </source>
</reference>
<sequence length="149" mass="14449">MPDAELECGSGALTSGVGSGTGGSPPPGVCVGAGGSTSLPFVGVAPETGPVEADEFDDPGFVPSADEVAGVDAGAAPGLPPGDVPPLGAMRREIHTRRAITSSAPATMSVARIAGVMARSAVAVLGGDSDAVSSDVPSFSGMVTVRSEW</sequence>
<evidence type="ECO:0000313" key="2">
    <source>
        <dbReference type="EMBL" id="GAA1953910.1"/>
    </source>
</evidence>
<accession>A0ABP5BWM1</accession>
<gene>
    <name evidence="2" type="ORF">GCM10009776_14730</name>
</gene>
<name>A0ABP5BWM1_9MICO</name>
<dbReference type="EMBL" id="BAAAOG010000002">
    <property type="protein sequence ID" value="GAA1953910.1"/>
    <property type="molecule type" value="Genomic_DNA"/>
</dbReference>
<comment type="caution">
    <text evidence="2">The sequence shown here is derived from an EMBL/GenBank/DDBJ whole genome shotgun (WGS) entry which is preliminary data.</text>
</comment>
<dbReference type="Proteomes" id="UP001499933">
    <property type="component" value="Unassembled WGS sequence"/>
</dbReference>
<feature type="region of interest" description="Disordered" evidence="1">
    <location>
        <begin position="1"/>
        <end position="36"/>
    </location>
</feature>
<evidence type="ECO:0000313" key="3">
    <source>
        <dbReference type="Proteomes" id="UP001499933"/>
    </source>
</evidence>
<organism evidence="2 3">
    <name type="scientific">Microbacterium deminutum</name>
    <dbReference type="NCBI Taxonomy" id="344164"/>
    <lineage>
        <taxon>Bacteria</taxon>
        <taxon>Bacillati</taxon>
        <taxon>Actinomycetota</taxon>
        <taxon>Actinomycetes</taxon>
        <taxon>Micrococcales</taxon>
        <taxon>Microbacteriaceae</taxon>
        <taxon>Microbacterium</taxon>
    </lineage>
</organism>
<evidence type="ECO:0000256" key="1">
    <source>
        <dbReference type="SAM" id="MobiDB-lite"/>
    </source>
</evidence>
<proteinExistence type="predicted"/>